<dbReference type="GO" id="GO:0006749">
    <property type="term" value="P:glutathione metabolic process"/>
    <property type="evidence" value="ECO:0007669"/>
    <property type="project" value="TreeGrafter"/>
</dbReference>
<dbReference type="PANTHER" id="PTHR42943:SF2">
    <property type="entry name" value="GLUTATHIONE S-TRANSFERASE KAPPA 1"/>
    <property type="match status" value="1"/>
</dbReference>
<dbReference type="InterPro" id="IPR001853">
    <property type="entry name" value="DSBA-like_thioredoxin_dom"/>
</dbReference>
<evidence type="ECO:0000256" key="2">
    <source>
        <dbReference type="ARBA" id="ARBA00022679"/>
    </source>
</evidence>
<dbReference type="InterPro" id="IPR051924">
    <property type="entry name" value="GST_Kappa/NadH"/>
</dbReference>
<dbReference type="GO" id="GO:0005777">
    <property type="term" value="C:peroxisome"/>
    <property type="evidence" value="ECO:0007669"/>
    <property type="project" value="TreeGrafter"/>
</dbReference>
<accession>A0A9P6PTA9</accession>
<evidence type="ECO:0000313" key="7">
    <source>
        <dbReference type="EMBL" id="KAG0252273.1"/>
    </source>
</evidence>
<evidence type="ECO:0000256" key="3">
    <source>
        <dbReference type="ARBA" id="ARBA00047960"/>
    </source>
</evidence>
<evidence type="ECO:0000256" key="5">
    <source>
        <dbReference type="PIRSR" id="PIRSR006386-1"/>
    </source>
</evidence>
<feature type="active site" description="Nucleophile" evidence="5">
    <location>
        <position position="15"/>
    </location>
</feature>
<keyword evidence="8" id="KW-1185">Reference proteome</keyword>
<comment type="catalytic activity">
    <reaction evidence="3 4">
        <text>RX + glutathione = an S-substituted glutathione + a halide anion + H(+)</text>
        <dbReference type="Rhea" id="RHEA:16437"/>
        <dbReference type="ChEBI" id="CHEBI:15378"/>
        <dbReference type="ChEBI" id="CHEBI:16042"/>
        <dbReference type="ChEBI" id="CHEBI:17792"/>
        <dbReference type="ChEBI" id="CHEBI:57925"/>
        <dbReference type="ChEBI" id="CHEBI:90779"/>
        <dbReference type="EC" id="2.5.1.18"/>
    </reaction>
</comment>
<comment type="similarity">
    <text evidence="1 4">Belongs to the GST superfamily. Kappa family.</text>
</comment>
<dbReference type="InterPro" id="IPR036249">
    <property type="entry name" value="Thioredoxin-like_sf"/>
</dbReference>
<sequence length="219" mass="24427">MAPRAKIVCYFDIVSPYSYIGVKLLNRYKTLWNNVDVELEPVFLAGIMSGSKNQPPATVAAKGSYMAQDLDLVSATTGIPYSFPSQFPIMTVSVMRLLIVIKKHAADKYDQCIEKDEYWARDHDIAQKDILLAALAPILGTSKVEEYFQMTSEKDIKQQLIDNTNKALDVGAFGAPTFIVQKAGSDEEKMFFGSDRFELMSTFLGVPYPGLAFKNKSKL</sequence>
<keyword evidence="2 4" id="KW-0808">Transferase</keyword>
<dbReference type="PIRSF" id="PIRSF006386">
    <property type="entry name" value="HCCAis_GSTk"/>
    <property type="match status" value="1"/>
</dbReference>
<feature type="domain" description="DSBA-like thioredoxin" evidence="6">
    <location>
        <begin position="7"/>
        <end position="203"/>
    </location>
</feature>
<dbReference type="Pfam" id="PF01323">
    <property type="entry name" value="DSBA"/>
    <property type="match status" value="1"/>
</dbReference>
<name>A0A9P6PTA9_9FUNG</name>
<evidence type="ECO:0000313" key="8">
    <source>
        <dbReference type="Proteomes" id="UP000726737"/>
    </source>
</evidence>
<comment type="caution">
    <text evidence="7">The sequence shown here is derived from an EMBL/GenBank/DDBJ whole genome shotgun (WGS) entry which is preliminary data.</text>
</comment>
<dbReference type="GO" id="GO:0004602">
    <property type="term" value="F:glutathione peroxidase activity"/>
    <property type="evidence" value="ECO:0007669"/>
    <property type="project" value="TreeGrafter"/>
</dbReference>
<organism evidence="7 8">
    <name type="scientific">Mortierella polycephala</name>
    <dbReference type="NCBI Taxonomy" id="41804"/>
    <lineage>
        <taxon>Eukaryota</taxon>
        <taxon>Fungi</taxon>
        <taxon>Fungi incertae sedis</taxon>
        <taxon>Mucoromycota</taxon>
        <taxon>Mortierellomycotina</taxon>
        <taxon>Mortierellomycetes</taxon>
        <taxon>Mortierellales</taxon>
        <taxon>Mortierellaceae</taxon>
        <taxon>Mortierella</taxon>
    </lineage>
</organism>
<evidence type="ECO:0000256" key="1">
    <source>
        <dbReference type="ARBA" id="ARBA00006494"/>
    </source>
</evidence>
<dbReference type="EC" id="2.5.1.18" evidence="4"/>
<gene>
    <name evidence="7" type="ORF">BG011_007088</name>
</gene>
<dbReference type="EMBL" id="JAAAJA010000531">
    <property type="protein sequence ID" value="KAG0252273.1"/>
    <property type="molecule type" value="Genomic_DNA"/>
</dbReference>
<dbReference type="Proteomes" id="UP000726737">
    <property type="component" value="Unassembled WGS sequence"/>
</dbReference>
<dbReference type="GO" id="GO:0005739">
    <property type="term" value="C:mitochondrion"/>
    <property type="evidence" value="ECO:0007669"/>
    <property type="project" value="TreeGrafter"/>
</dbReference>
<dbReference type="AlphaFoldDB" id="A0A9P6PTA9"/>
<evidence type="ECO:0000259" key="6">
    <source>
        <dbReference type="Pfam" id="PF01323"/>
    </source>
</evidence>
<reference evidence="7" key="1">
    <citation type="journal article" date="2020" name="Fungal Divers.">
        <title>Resolving the Mortierellaceae phylogeny through synthesis of multi-gene phylogenetics and phylogenomics.</title>
        <authorList>
            <person name="Vandepol N."/>
            <person name="Liber J."/>
            <person name="Desiro A."/>
            <person name="Na H."/>
            <person name="Kennedy M."/>
            <person name="Barry K."/>
            <person name="Grigoriev I.V."/>
            <person name="Miller A.N."/>
            <person name="O'Donnell K."/>
            <person name="Stajich J.E."/>
            <person name="Bonito G."/>
        </authorList>
    </citation>
    <scope>NUCLEOTIDE SEQUENCE</scope>
    <source>
        <strain evidence="7">KOD948</strain>
    </source>
</reference>
<dbReference type="SUPFAM" id="SSF52833">
    <property type="entry name" value="Thioredoxin-like"/>
    <property type="match status" value="1"/>
</dbReference>
<dbReference type="FunFam" id="3.40.30.10:FF:000096">
    <property type="entry name" value="Glutathione S-transferase kappa"/>
    <property type="match status" value="1"/>
</dbReference>
<dbReference type="GO" id="GO:0004364">
    <property type="term" value="F:glutathione transferase activity"/>
    <property type="evidence" value="ECO:0007669"/>
    <property type="project" value="UniProtKB-UniRule"/>
</dbReference>
<dbReference type="Gene3D" id="3.40.30.10">
    <property type="entry name" value="Glutaredoxin"/>
    <property type="match status" value="1"/>
</dbReference>
<dbReference type="PANTHER" id="PTHR42943">
    <property type="entry name" value="GLUTATHIONE S-TRANSFERASE KAPPA"/>
    <property type="match status" value="1"/>
</dbReference>
<dbReference type="InterPro" id="IPR014440">
    <property type="entry name" value="HCCAis_GSTk"/>
</dbReference>
<dbReference type="OrthoDB" id="4664297at2759"/>
<proteinExistence type="inferred from homology"/>
<evidence type="ECO:0000256" key="4">
    <source>
        <dbReference type="PIRNR" id="PIRNR006386"/>
    </source>
</evidence>
<protein>
    <recommendedName>
        <fullName evidence="4">Glutathione S-transferase kappa</fullName>
        <ecNumber evidence="4">2.5.1.18</ecNumber>
    </recommendedName>
</protein>